<organism evidence="7 8">
    <name type="scientific">Blautia hansenii</name>
    <name type="common">Ruminococcus hansenii</name>
    <dbReference type="NCBI Taxonomy" id="1322"/>
    <lineage>
        <taxon>Bacteria</taxon>
        <taxon>Bacillati</taxon>
        <taxon>Bacillota</taxon>
        <taxon>Clostridia</taxon>
        <taxon>Lachnospirales</taxon>
        <taxon>Lachnospiraceae</taxon>
        <taxon>Blautia</taxon>
    </lineage>
</organism>
<dbReference type="EC" id="2.8.1.7" evidence="3"/>
<comment type="cofactor">
    <cofactor evidence="1">
        <name>pyridoxal 5'-phosphate</name>
        <dbReference type="ChEBI" id="CHEBI:597326"/>
    </cofactor>
</comment>
<dbReference type="GO" id="GO:0008483">
    <property type="term" value="F:transaminase activity"/>
    <property type="evidence" value="ECO:0007669"/>
    <property type="project" value="UniProtKB-KW"/>
</dbReference>
<comment type="catalytic activity">
    <reaction evidence="5">
        <text>(sulfur carrier)-H + L-cysteine = (sulfur carrier)-SH + L-alanine</text>
        <dbReference type="Rhea" id="RHEA:43892"/>
        <dbReference type="Rhea" id="RHEA-COMP:14737"/>
        <dbReference type="Rhea" id="RHEA-COMP:14739"/>
        <dbReference type="ChEBI" id="CHEBI:29917"/>
        <dbReference type="ChEBI" id="CHEBI:35235"/>
        <dbReference type="ChEBI" id="CHEBI:57972"/>
        <dbReference type="ChEBI" id="CHEBI:64428"/>
        <dbReference type="EC" id="2.8.1.7"/>
    </reaction>
</comment>
<dbReference type="InterPro" id="IPR000192">
    <property type="entry name" value="Aminotrans_V_dom"/>
</dbReference>
<dbReference type="PIRSF" id="PIRSF005572">
    <property type="entry name" value="NifS"/>
    <property type="match status" value="1"/>
</dbReference>
<dbReference type="NCBIfam" id="TIGR01977">
    <property type="entry name" value="am_tr_V_EF2568"/>
    <property type="match status" value="1"/>
</dbReference>
<evidence type="ECO:0000256" key="5">
    <source>
        <dbReference type="ARBA" id="ARBA00050776"/>
    </source>
</evidence>
<feature type="domain" description="Aminotransferase class V" evidence="6">
    <location>
        <begin position="2"/>
        <end position="364"/>
    </location>
</feature>
<dbReference type="InterPro" id="IPR015424">
    <property type="entry name" value="PyrdxlP-dep_Trfase"/>
</dbReference>
<dbReference type="PANTHER" id="PTHR43586:SF4">
    <property type="entry name" value="ISOPENICILLIN N EPIMERASE"/>
    <property type="match status" value="1"/>
</dbReference>
<comment type="similarity">
    <text evidence="2">Belongs to the class-V pyridoxal-phosphate-dependent aminotransferase family. Csd subfamily.</text>
</comment>
<dbReference type="Proteomes" id="UP000822142">
    <property type="component" value="Unassembled WGS sequence"/>
</dbReference>
<evidence type="ECO:0000256" key="3">
    <source>
        <dbReference type="ARBA" id="ARBA00012239"/>
    </source>
</evidence>
<dbReference type="Gene3D" id="3.40.640.10">
    <property type="entry name" value="Type I PLP-dependent aspartate aminotransferase-like (Major domain)"/>
    <property type="match status" value="1"/>
</dbReference>
<accession>A0ABX2I4Z6</accession>
<evidence type="ECO:0000259" key="6">
    <source>
        <dbReference type="Pfam" id="PF00266"/>
    </source>
</evidence>
<dbReference type="Gene3D" id="3.90.1150.10">
    <property type="entry name" value="Aspartate Aminotransferase, domain 1"/>
    <property type="match status" value="1"/>
</dbReference>
<evidence type="ECO:0000313" key="7">
    <source>
        <dbReference type="EMBL" id="NSJ85045.1"/>
    </source>
</evidence>
<gene>
    <name evidence="7" type="ORF">G5A70_02325</name>
</gene>
<dbReference type="InterPro" id="IPR010969">
    <property type="entry name" value="Cys_dSase-rel_unknwn_funct"/>
</dbReference>
<reference evidence="7 8" key="1">
    <citation type="journal article" date="2020" name="Cell Host Microbe">
        <title>Functional and Genomic Variation between Human-Derived Isolates of Lachnospiraceae Reveals Inter- and Intra-Species Diversity.</title>
        <authorList>
            <person name="Sorbara M.T."/>
            <person name="Littmann E.R."/>
            <person name="Fontana E."/>
            <person name="Moody T.U."/>
            <person name="Kohout C.E."/>
            <person name="Gjonbalaj M."/>
            <person name="Eaton V."/>
            <person name="Seok R."/>
            <person name="Leiner I.M."/>
            <person name="Pamer E.G."/>
        </authorList>
    </citation>
    <scope>NUCLEOTIDE SEQUENCE [LARGE SCALE GENOMIC DNA]</scope>
    <source>
        <strain evidence="7 8">MSK.15.26</strain>
    </source>
</reference>
<dbReference type="SUPFAM" id="SSF53383">
    <property type="entry name" value="PLP-dependent transferases"/>
    <property type="match status" value="1"/>
</dbReference>
<dbReference type="InterPro" id="IPR016454">
    <property type="entry name" value="Cysteine_dSase"/>
</dbReference>
<keyword evidence="7" id="KW-0032">Aminotransferase</keyword>
<protein>
    <recommendedName>
        <fullName evidence="3">cysteine desulfurase</fullName>
        <ecNumber evidence="3">2.8.1.7</ecNumber>
    </recommendedName>
</protein>
<dbReference type="Pfam" id="PF00266">
    <property type="entry name" value="Aminotran_5"/>
    <property type="match status" value="1"/>
</dbReference>
<dbReference type="RefSeq" id="WP_173747632.1">
    <property type="nucleotide sequence ID" value="NZ_JAAITA010000002.1"/>
</dbReference>
<proteinExistence type="inferred from homology"/>
<sequence length="377" mass="40806">MIYLDNAATTIKKPQCVKQAVFDAMDRLGNSARGMHGPALAAAREIYAAREKAAAFFGAGRAERTVFTSNATEALNIAIEGAIKPGMHVITTEAEHNSVLRPLYRKARKGVKLTIVKADNKGRILAEDIEKAICPETSWLFCTHASNVTGNLLPLVEIGKICRGKGVHLGVDVAQSGGCIPIDMGKTGIELLCFTGHKGLLGPQGTGGLCVGQDITLPPFKVGGSGIHSFEKEHPSIIPEALEAGTANGHSIAGLSAAFDFLKETKVENIQKHESCLMRIFYEQVEKIPGVTVYGDFEAEDRTAVVSLNIRDYDSKEMGDVLWREYDIAVRAGVHCAPLIHRALGTEKQGTIRFSFSWFNTEEEALQAAWAVKKLAF</sequence>
<name>A0ABX2I4Z6_BLAHA</name>
<comment type="caution">
    <text evidence="7">The sequence shown here is derived from an EMBL/GenBank/DDBJ whole genome shotgun (WGS) entry which is preliminary data.</text>
</comment>
<keyword evidence="7" id="KW-0808">Transferase</keyword>
<keyword evidence="8" id="KW-1185">Reference proteome</keyword>
<keyword evidence="4" id="KW-0663">Pyridoxal phosphate</keyword>
<dbReference type="InterPro" id="IPR015421">
    <property type="entry name" value="PyrdxlP-dep_Trfase_major"/>
</dbReference>
<evidence type="ECO:0000256" key="1">
    <source>
        <dbReference type="ARBA" id="ARBA00001933"/>
    </source>
</evidence>
<evidence type="ECO:0000256" key="4">
    <source>
        <dbReference type="ARBA" id="ARBA00022898"/>
    </source>
</evidence>
<dbReference type="EMBL" id="JAAITA010000002">
    <property type="protein sequence ID" value="NSJ85045.1"/>
    <property type="molecule type" value="Genomic_DNA"/>
</dbReference>
<dbReference type="PANTHER" id="PTHR43586">
    <property type="entry name" value="CYSTEINE DESULFURASE"/>
    <property type="match status" value="1"/>
</dbReference>
<evidence type="ECO:0000313" key="8">
    <source>
        <dbReference type="Proteomes" id="UP000822142"/>
    </source>
</evidence>
<evidence type="ECO:0000256" key="2">
    <source>
        <dbReference type="ARBA" id="ARBA00010447"/>
    </source>
</evidence>
<dbReference type="InterPro" id="IPR015422">
    <property type="entry name" value="PyrdxlP-dep_Trfase_small"/>
</dbReference>